<dbReference type="EMBL" id="BX284606">
    <property type="protein sequence ID" value="CCD68422.2"/>
    <property type="molecule type" value="Genomic_DNA"/>
</dbReference>
<dbReference type="Bgee" id="WBGene00020121">
    <property type="expression patterns" value="Expressed in adult organism and 1 other cell type or tissue"/>
</dbReference>
<evidence type="ECO:0000313" key="3">
    <source>
        <dbReference type="Proteomes" id="UP000001940"/>
    </source>
</evidence>
<dbReference type="HOGENOM" id="CLU_2514694_0_0_1"/>
<dbReference type="AlphaFoldDB" id="Q9TZD4"/>
<dbReference type="WormBase" id="R160.4">
    <property type="protein sequence ID" value="CE47160"/>
    <property type="gene ID" value="WBGene00020121"/>
</dbReference>
<evidence type="ECO:0000313" key="4">
    <source>
        <dbReference type="WormBase" id="R160.4"/>
    </source>
</evidence>
<feature type="transmembrane region" description="Helical" evidence="1">
    <location>
        <begin position="7"/>
        <end position="27"/>
    </location>
</feature>
<evidence type="ECO:0000256" key="1">
    <source>
        <dbReference type="SAM" id="Phobius"/>
    </source>
</evidence>
<proteinExistence type="predicted"/>
<dbReference type="CTD" id="187913"/>
<dbReference type="PaxDb" id="6239-R160.4"/>
<gene>
    <name evidence="2" type="ORF">CELE_R160.4</name>
    <name evidence="2 4" type="ORF">R160.4</name>
</gene>
<name>Q9TZD4_CAEEL</name>
<accession>Q9TZD4</accession>
<dbReference type="InParanoid" id="Q9TZD4"/>
<dbReference type="Proteomes" id="UP000001940">
    <property type="component" value="Chromosome X"/>
</dbReference>
<dbReference type="RefSeq" id="NP_508752.2">
    <property type="nucleotide sequence ID" value="NM_076351.2"/>
</dbReference>
<keyword evidence="1" id="KW-1133">Transmembrane helix</keyword>
<keyword evidence="3" id="KW-1185">Reference proteome</keyword>
<evidence type="ECO:0000313" key="2">
    <source>
        <dbReference type="EMBL" id="CCD68422.2"/>
    </source>
</evidence>
<sequence>MDIIKCIYLILLLIWSIFFIILFITLIREWFFPQPRFFERFEDEEEPSRPQGFVSLDVEQLEQMHGLEVYAANKVIIDTVPLLPI</sequence>
<dbReference type="UCSC" id="R160.4">
    <property type="organism name" value="c. elegans"/>
</dbReference>
<reference evidence="2 3" key="1">
    <citation type="journal article" date="1998" name="Science">
        <title>Genome sequence of the nematode C. elegans: a platform for investigating biology.</title>
        <authorList>
            <consortium name="The C. elegans sequencing consortium"/>
            <person name="Sulson J.E."/>
            <person name="Waterston R."/>
        </authorList>
    </citation>
    <scope>NUCLEOTIDE SEQUENCE [LARGE SCALE GENOMIC DNA]</scope>
    <source>
        <strain evidence="2 3">Bristol N2</strain>
    </source>
</reference>
<keyword evidence="1" id="KW-0472">Membrane</keyword>
<dbReference type="GeneID" id="187913"/>
<dbReference type="AGR" id="WB:WBGene00020121"/>
<organism evidence="2 3">
    <name type="scientific">Caenorhabditis elegans</name>
    <dbReference type="NCBI Taxonomy" id="6239"/>
    <lineage>
        <taxon>Eukaryota</taxon>
        <taxon>Metazoa</taxon>
        <taxon>Ecdysozoa</taxon>
        <taxon>Nematoda</taxon>
        <taxon>Chromadorea</taxon>
        <taxon>Rhabditida</taxon>
        <taxon>Rhabditina</taxon>
        <taxon>Rhabditomorpha</taxon>
        <taxon>Rhabditoidea</taxon>
        <taxon>Rhabditidae</taxon>
        <taxon>Peloderinae</taxon>
        <taxon>Caenorhabditis</taxon>
    </lineage>
</organism>
<keyword evidence="1" id="KW-0812">Transmembrane</keyword>
<dbReference type="KEGG" id="cel:CELE_R160.4"/>
<dbReference type="OMA" id="IREWFFP"/>
<dbReference type="eggNOG" id="ENOG502TIYR">
    <property type="taxonomic scope" value="Eukaryota"/>
</dbReference>
<dbReference type="FunCoup" id="Q9TZD4">
    <property type="interactions" value="173"/>
</dbReference>
<dbReference type="SMR" id="Q9TZD4"/>
<protein>
    <submittedName>
        <fullName evidence="2">DUF4845 domain-containing protein</fullName>
    </submittedName>
</protein>